<dbReference type="Proteomes" id="UP001527925">
    <property type="component" value="Unassembled WGS sequence"/>
</dbReference>
<dbReference type="PROSITE" id="PS50003">
    <property type="entry name" value="PH_DOMAIN"/>
    <property type="match status" value="1"/>
</dbReference>
<accession>A0ABR4NFP8</accession>
<keyword evidence="4" id="KW-1185">Reference proteome</keyword>
<evidence type="ECO:0000256" key="1">
    <source>
        <dbReference type="SAM" id="MobiDB-lite"/>
    </source>
</evidence>
<dbReference type="EMBL" id="JADGIZ020000007">
    <property type="protein sequence ID" value="KAL2918326.1"/>
    <property type="molecule type" value="Genomic_DNA"/>
</dbReference>
<dbReference type="InterPro" id="IPR001849">
    <property type="entry name" value="PH_domain"/>
</dbReference>
<feature type="region of interest" description="Disordered" evidence="1">
    <location>
        <begin position="445"/>
        <end position="489"/>
    </location>
</feature>
<gene>
    <name evidence="3" type="ORF">HK105_202253</name>
</gene>
<protein>
    <recommendedName>
        <fullName evidence="2">PH domain-containing protein</fullName>
    </recommendedName>
</protein>
<name>A0ABR4NFP8_9FUNG</name>
<reference evidence="3 4" key="1">
    <citation type="submission" date="2023-09" db="EMBL/GenBank/DDBJ databases">
        <title>Pangenome analysis of Batrachochytrium dendrobatidis and related Chytrids.</title>
        <authorList>
            <person name="Yacoub M.N."/>
            <person name="Stajich J.E."/>
            <person name="James T.Y."/>
        </authorList>
    </citation>
    <scope>NUCLEOTIDE SEQUENCE [LARGE SCALE GENOMIC DNA]</scope>
    <source>
        <strain evidence="3 4">JEL0888</strain>
    </source>
</reference>
<evidence type="ECO:0000313" key="3">
    <source>
        <dbReference type="EMBL" id="KAL2918326.1"/>
    </source>
</evidence>
<evidence type="ECO:0000259" key="2">
    <source>
        <dbReference type="PROSITE" id="PS50003"/>
    </source>
</evidence>
<feature type="compositionally biased region" description="Basic residues" evidence="1">
    <location>
        <begin position="478"/>
        <end position="488"/>
    </location>
</feature>
<sequence>MQFLTLPSGAAMFSGLLTQRKLTVKSRRQVVLCMPVSTADVQAVHDELALQAASRSGGAAPLSSAASAAHSSSTLHRSHVSSADGASAAPSASRSSSAASASAVAASAAAAGDSAVGDLSELVEQDMDVYGHIALSAISGYPLLVIGTSVRTFIHFSQIEALLDETELQTPCAFAIVTAFKEFKFYASTSTDYQRWMSALTQAFSSLNDGVKHVTYMPLDPDPASAPVDYRDVMTPVPGYTRGAHQVQTPTRAASSSQYMPQTPRTPHAPIITSQSEINMNTAHSALGGSMSGSYAGYMSAPGSPDVAFMHLTPDHRRTMSRFSRSETPARSEAEPIAWDARLSQNVESLVADGEGDRTLGRGRKSVGLFARIKAFFRPRTSSVDFDDAASDHTVSRPASRASRPRSRSTLGRRHRFSFVGSEVFEDDMDATSSVAAGSAAGTGISSIFGSGARSRKRHSTPSFFGSRQSRPESRSGSRSRSRTRSRTRGVAGFFAGLVPSLRLGDSGQPFSQMFSQNNQSATTPEPSAAQSPFHSQPRQAAFQPV</sequence>
<feature type="region of interest" description="Disordered" evidence="1">
    <location>
        <begin position="506"/>
        <end position="546"/>
    </location>
</feature>
<proteinExistence type="predicted"/>
<feature type="compositionally biased region" description="Polar residues" evidence="1">
    <location>
        <begin position="509"/>
        <end position="539"/>
    </location>
</feature>
<dbReference type="InterPro" id="IPR011993">
    <property type="entry name" value="PH-like_dom_sf"/>
</dbReference>
<organism evidence="3 4">
    <name type="scientific">Polyrhizophydium stewartii</name>
    <dbReference type="NCBI Taxonomy" id="2732419"/>
    <lineage>
        <taxon>Eukaryota</taxon>
        <taxon>Fungi</taxon>
        <taxon>Fungi incertae sedis</taxon>
        <taxon>Chytridiomycota</taxon>
        <taxon>Chytridiomycota incertae sedis</taxon>
        <taxon>Chytridiomycetes</taxon>
        <taxon>Rhizophydiales</taxon>
        <taxon>Rhizophydiales incertae sedis</taxon>
        <taxon>Polyrhizophydium</taxon>
    </lineage>
</organism>
<feature type="region of interest" description="Disordered" evidence="1">
    <location>
        <begin position="385"/>
        <end position="411"/>
    </location>
</feature>
<feature type="domain" description="PH" evidence="2">
    <location>
        <begin position="174"/>
        <end position="205"/>
    </location>
</feature>
<feature type="compositionally biased region" description="Polar residues" evidence="1">
    <location>
        <begin position="246"/>
        <end position="264"/>
    </location>
</feature>
<comment type="caution">
    <text evidence="3">The sequence shown here is derived from an EMBL/GenBank/DDBJ whole genome shotgun (WGS) entry which is preliminary data.</text>
</comment>
<dbReference type="SUPFAM" id="SSF50729">
    <property type="entry name" value="PH domain-like"/>
    <property type="match status" value="1"/>
</dbReference>
<dbReference type="Gene3D" id="2.30.29.30">
    <property type="entry name" value="Pleckstrin-homology domain (PH domain)/Phosphotyrosine-binding domain (PTB)"/>
    <property type="match status" value="1"/>
</dbReference>
<evidence type="ECO:0000313" key="4">
    <source>
        <dbReference type="Proteomes" id="UP001527925"/>
    </source>
</evidence>
<feature type="region of interest" description="Disordered" evidence="1">
    <location>
        <begin position="240"/>
        <end position="264"/>
    </location>
</feature>